<evidence type="ECO:0000256" key="5">
    <source>
        <dbReference type="ARBA" id="ARBA00023136"/>
    </source>
</evidence>
<keyword evidence="2" id="KW-1003">Cell membrane</keyword>
<dbReference type="Pfam" id="PF03788">
    <property type="entry name" value="LrgA"/>
    <property type="match status" value="1"/>
</dbReference>
<comment type="subcellular location">
    <subcellularLocation>
        <location evidence="1">Cell membrane</location>
        <topology evidence="1">Multi-pass membrane protein</topology>
    </subcellularLocation>
</comment>
<protein>
    <submittedName>
        <fullName evidence="7">Holin-like protein</fullName>
    </submittedName>
</protein>
<dbReference type="PANTHER" id="PTHR33931">
    <property type="entry name" value="HOLIN-LIKE PROTEIN CIDA-RELATED"/>
    <property type="match status" value="1"/>
</dbReference>
<feature type="transmembrane region" description="Helical" evidence="6">
    <location>
        <begin position="61"/>
        <end position="80"/>
    </location>
</feature>
<organism evidence="7 8">
    <name type="scientific">Pollutimonas bauzanensis</name>
    <dbReference type="NCBI Taxonomy" id="658167"/>
    <lineage>
        <taxon>Bacteria</taxon>
        <taxon>Pseudomonadati</taxon>
        <taxon>Pseudomonadota</taxon>
        <taxon>Betaproteobacteria</taxon>
        <taxon>Burkholderiales</taxon>
        <taxon>Alcaligenaceae</taxon>
        <taxon>Pollutimonas</taxon>
    </lineage>
</organism>
<evidence type="ECO:0000313" key="8">
    <source>
        <dbReference type="Proteomes" id="UP000184226"/>
    </source>
</evidence>
<evidence type="ECO:0000256" key="1">
    <source>
        <dbReference type="ARBA" id="ARBA00004651"/>
    </source>
</evidence>
<evidence type="ECO:0000256" key="3">
    <source>
        <dbReference type="ARBA" id="ARBA00022692"/>
    </source>
</evidence>
<reference evidence="7 8" key="1">
    <citation type="submission" date="2016-11" db="EMBL/GenBank/DDBJ databases">
        <authorList>
            <person name="Jaros S."/>
            <person name="Januszkiewicz K."/>
            <person name="Wedrychowicz H."/>
        </authorList>
    </citation>
    <scope>NUCLEOTIDE SEQUENCE [LARGE SCALE GENOMIC DNA]</scope>
    <source>
        <strain evidence="7 8">CGMCC 1.10190</strain>
    </source>
</reference>
<dbReference type="PANTHER" id="PTHR33931:SF2">
    <property type="entry name" value="HOLIN-LIKE PROTEIN CIDA"/>
    <property type="match status" value="1"/>
</dbReference>
<dbReference type="GO" id="GO:0005886">
    <property type="term" value="C:plasma membrane"/>
    <property type="evidence" value="ECO:0007669"/>
    <property type="project" value="UniProtKB-SubCell"/>
</dbReference>
<dbReference type="RefSeq" id="WP_073106704.1">
    <property type="nucleotide sequence ID" value="NZ_FQXE01000013.1"/>
</dbReference>
<keyword evidence="8" id="KW-1185">Reference proteome</keyword>
<keyword evidence="5 6" id="KW-0472">Membrane</keyword>
<name>A0A1M5Z8I6_9BURK</name>
<sequence length="127" mass="13686">MINALAALVGAQLAGELLRHLLHLPLPGPVIGMFILAAGLLMRGDVDQLRGSELDRLSDALIANMGLLFVPAGVGIVTEVGLLRQYWLPILMGLVFSTVLGLLATALVMHHATPRPRSRPFHREGKR</sequence>
<keyword evidence="3 6" id="KW-0812">Transmembrane</keyword>
<dbReference type="Proteomes" id="UP000184226">
    <property type="component" value="Unassembled WGS sequence"/>
</dbReference>
<dbReference type="InterPro" id="IPR005538">
    <property type="entry name" value="LrgA/CidA"/>
</dbReference>
<keyword evidence="4 6" id="KW-1133">Transmembrane helix</keyword>
<proteinExistence type="predicted"/>
<feature type="transmembrane region" description="Helical" evidence="6">
    <location>
        <begin position="24"/>
        <end position="41"/>
    </location>
</feature>
<evidence type="ECO:0000256" key="4">
    <source>
        <dbReference type="ARBA" id="ARBA00022989"/>
    </source>
</evidence>
<evidence type="ECO:0000256" key="6">
    <source>
        <dbReference type="SAM" id="Phobius"/>
    </source>
</evidence>
<evidence type="ECO:0000313" key="7">
    <source>
        <dbReference type="EMBL" id="SHI20536.1"/>
    </source>
</evidence>
<dbReference type="STRING" id="658167.SAMN04488135_11322"/>
<dbReference type="OrthoDB" id="385012at2"/>
<dbReference type="EMBL" id="FQXE01000013">
    <property type="protein sequence ID" value="SHI20536.1"/>
    <property type="molecule type" value="Genomic_DNA"/>
</dbReference>
<gene>
    <name evidence="7" type="ORF">SAMN04488135_11322</name>
</gene>
<accession>A0A1M5Z8I6</accession>
<dbReference type="AlphaFoldDB" id="A0A1M5Z8I6"/>
<feature type="transmembrane region" description="Helical" evidence="6">
    <location>
        <begin position="86"/>
        <end position="109"/>
    </location>
</feature>
<evidence type="ECO:0000256" key="2">
    <source>
        <dbReference type="ARBA" id="ARBA00022475"/>
    </source>
</evidence>